<accession>A0ABS2NZB5</accession>
<name>A0ABS2NZB5_9BACI</name>
<keyword evidence="2" id="KW-0808">Transferase</keyword>
<organism evidence="2 3">
    <name type="scientific">Sutcliffiella tianshenii</name>
    <dbReference type="NCBI Taxonomy" id="1463404"/>
    <lineage>
        <taxon>Bacteria</taxon>
        <taxon>Bacillati</taxon>
        <taxon>Bacillota</taxon>
        <taxon>Bacilli</taxon>
        <taxon>Bacillales</taxon>
        <taxon>Bacillaceae</taxon>
        <taxon>Sutcliffiella</taxon>
    </lineage>
</organism>
<comment type="caution">
    <text evidence="2">The sequence shown here is derived from an EMBL/GenBank/DDBJ whole genome shotgun (WGS) entry which is preliminary data.</text>
</comment>
<feature type="domain" description="Aminoglycoside phosphotransferase" evidence="1">
    <location>
        <begin position="19"/>
        <end position="208"/>
    </location>
</feature>
<reference evidence="2 3" key="1">
    <citation type="submission" date="2021-01" db="EMBL/GenBank/DDBJ databases">
        <title>Genomic Encyclopedia of Type Strains, Phase IV (KMG-IV): sequencing the most valuable type-strain genomes for metagenomic binning, comparative biology and taxonomic classification.</title>
        <authorList>
            <person name="Goeker M."/>
        </authorList>
    </citation>
    <scope>NUCLEOTIDE SEQUENCE [LARGE SCALE GENOMIC DNA]</scope>
    <source>
        <strain evidence="2 3">DSM 25879</strain>
    </source>
</reference>
<proteinExistence type="predicted"/>
<keyword evidence="3" id="KW-1185">Reference proteome</keyword>
<dbReference type="EMBL" id="JAFBED010000003">
    <property type="protein sequence ID" value="MBM7619959.1"/>
    <property type="molecule type" value="Genomic_DNA"/>
</dbReference>
<dbReference type="InterPro" id="IPR011009">
    <property type="entry name" value="Kinase-like_dom_sf"/>
</dbReference>
<gene>
    <name evidence="2" type="ORF">JOC95_001811</name>
</gene>
<dbReference type="Gene3D" id="3.90.1200.10">
    <property type="match status" value="1"/>
</dbReference>
<dbReference type="GO" id="GO:0016740">
    <property type="term" value="F:transferase activity"/>
    <property type="evidence" value="ECO:0007669"/>
    <property type="project" value="UniProtKB-KW"/>
</dbReference>
<evidence type="ECO:0000313" key="3">
    <source>
        <dbReference type="Proteomes" id="UP000737402"/>
    </source>
</evidence>
<sequence length="250" mass="27869">MTLLNKIATGNTASIYLHENKVVKVFRDDLPASAPMYEASKQQQAYGTGLRVPEVFEVTIIDGKPALVMEYVSGKTLGQLVMEDREQAGYYMGLSVDIQREIHEKKIDSMEPMKEKLERQIESVGCLNQEVKAALLGKLASMTFESRLCHGDFHLYNLIQTDDGITIIDWVDASSGDIRADVYRSYLLYSQVSTELAELYVEIYCEKSGLGKEEIFSWAPIVAAARLAENVATEDEGRLLAIAQSALLDD</sequence>
<dbReference type="RefSeq" id="WP_204415255.1">
    <property type="nucleotide sequence ID" value="NZ_JAFBED010000003.1"/>
</dbReference>
<dbReference type="Pfam" id="PF01636">
    <property type="entry name" value="APH"/>
    <property type="match status" value="1"/>
</dbReference>
<evidence type="ECO:0000313" key="2">
    <source>
        <dbReference type="EMBL" id="MBM7619959.1"/>
    </source>
</evidence>
<dbReference type="SUPFAM" id="SSF56112">
    <property type="entry name" value="Protein kinase-like (PK-like)"/>
    <property type="match status" value="1"/>
</dbReference>
<dbReference type="InterPro" id="IPR002575">
    <property type="entry name" value="Aminoglycoside_PTrfase"/>
</dbReference>
<evidence type="ECO:0000259" key="1">
    <source>
        <dbReference type="Pfam" id="PF01636"/>
    </source>
</evidence>
<protein>
    <submittedName>
        <fullName evidence="2">tRNA A-37 threonylcarbamoyl transferase component Bud32</fullName>
    </submittedName>
</protein>
<dbReference type="Proteomes" id="UP000737402">
    <property type="component" value="Unassembled WGS sequence"/>
</dbReference>